<feature type="domain" description="Alphavirus-like MT" evidence="7">
    <location>
        <begin position="86"/>
        <end position="300"/>
    </location>
</feature>
<keyword evidence="2" id="KW-0547">Nucleotide-binding</keyword>
<sequence length="1187" mass="134312">MANGNFKLSQLLNVDEMSAEQRSHFFDLMLTKPDCEIGQMMQRVVVDKVDDMLRERKTKDPVIVHEVLSQKEQNKLMEIYPEFNIVFKDDKNMVHGFAAAERKLQALLLLDRVPALQEVDDIGGQWSFWVTRGEKRIHSCCPNLDIRDDQREISRQIFLTAIGDQARSGKRQMSENELWMYDQFRENITAPNAVRCNNTYQGCTCRGFSDGKKKGAQYAIALHSLYDFKLKDLMATMVEKKTKVVHAAMLFAPESMLVDEGPLPSVDGYYMKKNGKIYFGFEKDPSFSYIHDWEEYKKYLLGKPVSYQGNVFYFEPWQVRGDTMLFSIYRIAGVPRRSLSSQEYYRRIYISRWENMVVVPIFDLVESTRELVKKDLFVEKQFMDKCLDYIARLSDQQLTISNVKSYLSSNNWVLFINGAAVKNKQSVDSRDLQLLAQTLLVKEQVARPVMRELREAILTETKPITSLSDVLSLISRKLWKQFANKIAVGGFVGMVGTLIGLYPRKILTWAKDTPNGPELSYENTHKTKVIVFLSVVYAIGGITLMRRDIRDGLVKKLCDMFDIKRGAHVLDVENPCRYYEINDFFSSLYSASESGETVLPDLSDVKAKSDKLLQQKKEIADEFLGAKFSNYSGSSVRTSPPSVAGSSRSGLGLLLEDSNVLTQARVGVSRKVNDEEIMEQFLSGLIDTEEEIDEIVSAFTAECEKGGTSGTKALCKPLTPPGFENVLPTVKPLSNKGKTVKSTDYFQVMGGERLPKRPVVSGDNSVDARREFLYYLDAERVAQNDEIMSLYRDYSRGVIRTGGQNYPHGLGVWDVEMKNWCIRPVVTEHAYVFQPDKRMNDWSGYLEVAVWERGMLVNDFAVERMSDYAIVCDQTYLCNNRLILDNLSALDLGPINCSFELVDGVPGCGKSTMIVNSANPCVDVVLSTGRAATDDLIERFASKGFPCKLKRRVKTVDSFLMHCVDGSLTGDVLHFDEALMAHAGMVYFCAQIARAKRCICQGDQNQISFKPRVSQVDLRFSSLVGKFDVVTEKRETYRSPADVAAVLNKFYTGDVRTHNATANSMTVRKIVSKEQVSLKPGAQYITFLQSEKKELINLLALRKVAAKVSTVHESQGETFKEVVLVRTKPTDDPIARGREYMIVALSRHTQSLVYETVKEDDVSKEIRESAALTKAALARFFVTETVL</sequence>
<evidence type="ECO:0000256" key="2">
    <source>
        <dbReference type="ARBA" id="ARBA00022741"/>
    </source>
</evidence>
<evidence type="ECO:0000259" key="7">
    <source>
        <dbReference type="PROSITE" id="PS51743"/>
    </source>
</evidence>
<evidence type="ECO:0000256" key="1">
    <source>
        <dbReference type="ARBA" id="ARBA00022679"/>
    </source>
</evidence>
<dbReference type="GO" id="GO:0016556">
    <property type="term" value="P:mRNA modification"/>
    <property type="evidence" value="ECO:0007669"/>
    <property type="project" value="InterPro"/>
</dbReference>
<accession>A0A0E3JT58</accession>
<dbReference type="PROSITE" id="PS51657">
    <property type="entry name" value="PSRV_HELICASE"/>
    <property type="match status" value="1"/>
</dbReference>
<dbReference type="PROSITE" id="PS51743">
    <property type="entry name" value="ALPHAVIRUS_MT"/>
    <property type="match status" value="1"/>
</dbReference>
<keyword evidence="3" id="KW-0378">Hydrolase</keyword>
<feature type="domain" description="(+)RNA virus helicase C-terminal" evidence="6">
    <location>
        <begin position="872"/>
        <end position="1187"/>
    </location>
</feature>
<keyword evidence="5" id="KW-0812">Transmembrane</keyword>
<dbReference type="InterPro" id="IPR027351">
    <property type="entry name" value="(+)RNA_virus_helicase_core_dom"/>
</dbReference>
<keyword evidence="1" id="KW-0808">Transferase</keyword>
<dbReference type="GO" id="GO:0003723">
    <property type="term" value="F:RNA binding"/>
    <property type="evidence" value="ECO:0007669"/>
    <property type="project" value="InterPro"/>
</dbReference>
<evidence type="ECO:0000313" key="8">
    <source>
        <dbReference type="EMBL" id="AKA63700.1"/>
    </source>
</evidence>
<dbReference type="GO" id="GO:0016787">
    <property type="term" value="F:hydrolase activity"/>
    <property type="evidence" value="ECO:0007669"/>
    <property type="project" value="UniProtKB-KW"/>
</dbReference>
<keyword evidence="5" id="KW-1133">Transmembrane helix</keyword>
<dbReference type="Pfam" id="PF01660">
    <property type="entry name" value="Vmethyltransf"/>
    <property type="match status" value="1"/>
</dbReference>
<organism evidence="8">
    <name type="scientific">Tobacco rattle virus</name>
    <dbReference type="NCBI Taxonomy" id="12295"/>
    <lineage>
        <taxon>Viruses</taxon>
        <taxon>Riboviria</taxon>
        <taxon>Orthornavirae</taxon>
        <taxon>Kitrinoviricota</taxon>
        <taxon>Alsuviricetes</taxon>
        <taxon>Martellivirales</taxon>
        <taxon>Virgaviridae</taxon>
        <taxon>Tobravirus</taxon>
        <taxon>Tobravirus tabaci</taxon>
    </lineage>
</organism>
<name>A0A0E3JT58_9VIRU</name>
<dbReference type="Gene3D" id="3.40.50.300">
    <property type="entry name" value="P-loop containing nucleotide triphosphate hydrolases"/>
    <property type="match status" value="2"/>
</dbReference>
<evidence type="ECO:0000256" key="4">
    <source>
        <dbReference type="ARBA" id="ARBA00022840"/>
    </source>
</evidence>
<dbReference type="SUPFAM" id="SSF52540">
    <property type="entry name" value="P-loop containing nucleoside triphosphate hydrolases"/>
    <property type="match status" value="1"/>
</dbReference>
<protein>
    <submittedName>
        <fullName evidence="8">Replication-associated protein 1</fullName>
    </submittedName>
</protein>
<keyword evidence="4" id="KW-0067">ATP-binding</keyword>
<evidence type="ECO:0000256" key="3">
    <source>
        <dbReference type="ARBA" id="ARBA00022801"/>
    </source>
</evidence>
<feature type="transmembrane region" description="Helical" evidence="5">
    <location>
        <begin position="529"/>
        <end position="546"/>
    </location>
</feature>
<dbReference type="InterPro" id="IPR027417">
    <property type="entry name" value="P-loop_NTPase"/>
</dbReference>
<dbReference type="InterPro" id="IPR002588">
    <property type="entry name" value="Alphavirus-like_MT_dom"/>
</dbReference>
<dbReference type="EMBL" id="KJ826365">
    <property type="protein sequence ID" value="AKA63700.1"/>
    <property type="molecule type" value="Genomic_RNA"/>
</dbReference>
<dbReference type="GO" id="GO:0008174">
    <property type="term" value="F:mRNA methyltransferase activity"/>
    <property type="evidence" value="ECO:0007669"/>
    <property type="project" value="UniProtKB-UniRule"/>
</dbReference>
<dbReference type="Pfam" id="PF01443">
    <property type="entry name" value="Viral_helicase1"/>
    <property type="match status" value="1"/>
</dbReference>
<dbReference type="GO" id="GO:0005524">
    <property type="term" value="F:ATP binding"/>
    <property type="evidence" value="ECO:0007669"/>
    <property type="project" value="UniProtKB-KW"/>
</dbReference>
<dbReference type="GO" id="GO:0006396">
    <property type="term" value="P:RNA processing"/>
    <property type="evidence" value="ECO:0007669"/>
    <property type="project" value="InterPro"/>
</dbReference>
<evidence type="ECO:0000256" key="5">
    <source>
        <dbReference type="SAM" id="Phobius"/>
    </source>
</evidence>
<keyword evidence="5" id="KW-0472">Membrane</keyword>
<reference evidence="8" key="1">
    <citation type="journal article" date="2015" name="Virus Res.">
        <title>Complete nucleotide sequences of two closely related tobacco rattle virus RNA2s for which previously possibly only deletion/recombination mutants had been described.</title>
        <authorList>
            <person name="Koenig R."/>
            <person name="Hilbrich I."/>
            <person name="Lindner K."/>
        </authorList>
    </citation>
    <scope>NUCLEOTIDE SEQUENCE</scope>
    <source>
        <strain evidence="8">HaB</strain>
    </source>
</reference>
<proteinExistence type="predicted"/>
<feature type="transmembrane region" description="Helical" evidence="5">
    <location>
        <begin position="482"/>
        <end position="502"/>
    </location>
</feature>
<evidence type="ECO:0000259" key="6">
    <source>
        <dbReference type="PROSITE" id="PS51657"/>
    </source>
</evidence>